<dbReference type="EMBL" id="JAULSU010000003">
    <property type="protein sequence ID" value="KAK0624379.1"/>
    <property type="molecule type" value="Genomic_DNA"/>
</dbReference>
<dbReference type="InterPro" id="IPR007219">
    <property type="entry name" value="XnlR_reg_dom"/>
</dbReference>
<evidence type="ECO:0000256" key="5">
    <source>
        <dbReference type="ARBA" id="ARBA00023242"/>
    </source>
</evidence>
<dbReference type="Proteomes" id="UP001175000">
    <property type="component" value="Unassembled WGS sequence"/>
</dbReference>
<dbReference type="GO" id="GO:0006351">
    <property type="term" value="P:DNA-templated transcription"/>
    <property type="evidence" value="ECO:0007669"/>
    <property type="project" value="InterPro"/>
</dbReference>
<dbReference type="Pfam" id="PF04082">
    <property type="entry name" value="Fungal_trans"/>
    <property type="match status" value="1"/>
</dbReference>
<dbReference type="Gene3D" id="4.10.240.10">
    <property type="entry name" value="Zn(2)-C6 fungal-type DNA-binding domain"/>
    <property type="match status" value="1"/>
</dbReference>
<gene>
    <name evidence="7" type="ORF">B0T14DRAFT_517942</name>
</gene>
<keyword evidence="5" id="KW-0539">Nucleus</keyword>
<dbReference type="PROSITE" id="PS50048">
    <property type="entry name" value="ZN2_CY6_FUNGAL_2"/>
    <property type="match status" value="1"/>
</dbReference>
<accession>A0AA40C4F1</accession>
<dbReference type="AlphaFoldDB" id="A0AA40C4F1"/>
<evidence type="ECO:0000256" key="4">
    <source>
        <dbReference type="ARBA" id="ARBA00023163"/>
    </source>
</evidence>
<dbReference type="GO" id="GO:0008270">
    <property type="term" value="F:zinc ion binding"/>
    <property type="evidence" value="ECO:0007669"/>
    <property type="project" value="InterPro"/>
</dbReference>
<evidence type="ECO:0000256" key="3">
    <source>
        <dbReference type="ARBA" id="ARBA00023015"/>
    </source>
</evidence>
<keyword evidence="3" id="KW-0805">Transcription regulation</keyword>
<dbReference type="CDD" id="cd00067">
    <property type="entry name" value="GAL4"/>
    <property type="match status" value="1"/>
</dbReference>
<proteinExistence type="predicted"/>
<evidence type="ECO:0000256" key="2">
    <source>
        <dbReference type="ARBA" id="ARBA00022723"/>
    </source>
</evidence>
<feature type="domain" description="Zn(2)-C6 fungal-type" evidence="6">
    <location>
        <begin position="8"/>
        <end position="38"/>
    </location>
</feature>
<protein>
    <recommendedName>
        <fullName evidence="6">Zn(2)-C6 fungal-type domain-containing protein</fullName>
    </recommendedName>
</protein>
<dbReference type="PROSITE" id="PS00463">
    <property type="entry name" value="ZN2_CY6_FUNGAL_1"/>
    <property type="match status" value="1"/>
</dbReference>
<comment type="caution">
    <text evidence="7">The sequence shown here is derived from an EMBL/GenBank/DDBJ whole genome shotgun (WGS) entry which is preliminary data.</text>
</comment>
<dbReference type="PANTHER" id="PTHR47338">
    <property type="entry name" value="ZN(II)2CYS6 TRANSCRIPTION FACTOR (EUROFUNG)-RELATED"/>
    <property type="match status" value="1"/>
</dbReference>
<sequence>MSAPARQACVSCHSQKRKCGRQLPRCDLCQKKGRACEYPPEALPDPPERRLPGDEFPALFFLDTWLFRNRGLAVPSARANPPGHSHFQALLAQESVLMLKGAAERYFAMVHPSFPVLSRLKINRYLDSPAGGTQADMALLLMAVRLLSLSVSPTSNQTPRDRESLPLYRRAKECYAALEMQGVITPVLLQAVLLLAYWEVGHAVYPAAFLSVGLCARLGQALGIHKQRREATIPMYADPTSAIETEEQRRIWWGVVTLDRYVTAGMTGRSFACGDLQPEDLLPMLERPWDLGEPSVAPSLAACGDASRPVSAFARTCQAAHLLSRVVHHVNEPPGDARVWYQDGMRLHYVVDAFSSGLASELAQPHLSMGGESPAYPALGLAYTAQVLLYDAHACANFDQPSGVGTQEQLAMQEISLSGLRAVCPAVSRFATTVRTASRSGDAMAMALSPLLMSCMYEAGKYCFWYYRETLRPELLAEVQEIMHTLRMLAETWPLAGQYVSILEGDEFCPDRNDERI</sequence>
<keyword evidence="4" id="KW-0804">Transcription</keyword>
<name>A0AA40C4F1_9PEZI</name>
<evidence type="ECO:0000259" key="6">
    <source>
        <dbReference type="PROSITE" id="PS50048"/>
    </source>
</evidence>
<keyword evidence="8" id="KW-1185">Reference proteome</keyword>
<reference evidence="7" key="1">
    <citation type="submission" date="2023-06" db="EMBL/GenBank/DDBJ databases">
        <title>Genome-scale phylogeny and comparative genomics of the fungal order Sordariales.</title>
        <authorList>
            <consortium name="Lawrence Berkeley National Laboratory"/>
            <person name="Hensen N."/>
            <person name="Bonometti L."/>
            <person name="Westerberg I."/>
            <person name="Brannstrom I.O."/>
            <person name="Guillou S."/>
            <person name="Cros-Aarteil S."/>
            <person name="Calhoun S."/>
            <person name="Haridas S."/>
            <person name="Kuo A."/>
            <person name="Mondo S."/>
            <person name="Pangilinan J."/>
            <person name="Riley R."/>
            <person name="Labutti K."/>
            <person name="Andreopoulos B."/>
            <person name="Lipzen A."/>
            <person name="Chen C."/>
            <person name="Yanf M."/>
            <person name="Daum C."/>
            <person name="Ng V."/>
            <person name="Clum A."/>
            <person name="Steindorff A."/>
            <person name="Ohm R."/>
            <person name="Martin F."/>
            <person name="Silar P."/>
            <person name="Natvig D."/>
            <person name="Lalanne C."/>
            <person name="Gautier V."/>
            <person name="Ament-Velasquez S.L."/>
            <person name="Kruys A."/>
            <person name="Hutchinson M.I."/>
            <person name="Powell A.J."/>
            <person name="Barry K."/>
            <person name="Miller A.N."/>
            <person name="Grigoriev I.V."/>
            <person name="Debuchy R."/>
            <person name="Gladieux P."/>
            <person name="Thoren M.H."/>
            <person name="Johannesson H."/>
        </authorList>
    </citation>
    <scope>NUCLEOTIDE SEQUENCE</scope>
    <source>
        <strain evidence="7">CBS 606.72</strain>
    </source>
</reference>
<dbReference type="InterPro" id="IPR036864">
    <property type="entry name" value="Zn2-C6_fun-type_DNA-bd_sf"/>
</dbReference>
<evidence type="ECO:0000256" key="1">
    <source>
        <dbReference type="ARBA" id="ARBA00004123"/>
    </source>
</evidence>
<organism evidence="7 8">
    <name type="scientific">Immersiella caudata</name>
    <dbReference type="NCBI Taxonomy" id="314043"/>
    <lineage>
        <taxon>Eukaryota</taxon>
        <taxon>Fungi</taxon>
        <taxon>Dikarya</taxon>
        <taxon>Ascomycota</taxon>
        <taxon>Pezizomycotina</taxon>
        <taxon>Sordariomycetes</taxon>
        <taxon>Sordariomycetidae</taxon>
        <taxon>Sordariales</taxon>
        <taxon>Lasiosphaeriaceae</taxon>
        <taxon>Immersiella</taxon>
    </lineage>
</organism>
<dbReference type="GO" id="GO:0003677">
    <property type="term" value="F:DNA binding"/>
    <property type="evidence" value="ECO:0007669"/>
    <property type="project" value="InterPro"/>
</dbReference>
<evidence type="ECO:0000313" key="7">
    <source>
        <dbReference type="EMBL" id="KAK0624379.1"/>
    </source>
</evidence>
<dbReference type="InterPro" id="IPR001138">
    <property type="entry name" value="Zn2Cys6_DnaBD"/>
</dbReference>
<dbReference type="InterPro" id="IPR050815">
    <property type="entry name" value="TF_fung"/>
</dbReference>
<evidence type="ECO:0000313" key="8">
    <source>
        <dbReference type="Proteomes" id="UP001175000"/>
    </source>
</evidence>
<dbReference type="GO" id="GO:0000981">
    <property type="term" value="F:DNA-binding transcription factor activity, RNA polymerase II-specific"/>
    <property type="evidence" value="ECO:0007669"/>
    <property type="project" value="InterPro"/>
</dbReference>
<dbReference type="SUPFAM" id="SSF57701">
    <property type="entry name" value="Zn2/Cys6 DNA-binding domain"/>
    <property type="match status" value="1"/>
</dbReference>
<dbReference type="SMART" id="SM00066">
    <property type="entry name" value="GAL4"/>
    <property type="match status" value="1"/>
</dbReference>
<dbReference type="GO" id="GO:0005634">
    <property type="term" value="C:nucleus"/>
    <property type="evidence" value="ECO:0007669"/>
    <property type="project" value="UniProtKB-SubCell"/>
</dbReference>
<dbReference type="PANTHER" id="PTHR47338:SF20">
    <property type="entry name" value="ZN(II)2CYS6 TRANSCRIPTION FACTOR (EUROFUNG)"/>
    <property type="match status" value="1"/>
</dbReference>
<dbReference type="Pfam" id="PF00172">
    <property type="entry name" value="Zn_clus"/>
    <property type="match status" value="1"/>
</dbReference>
<comment type="subcellular location">
    <subcellularLocation>
        <location evidence="1">Nucleus</location>
    </subcellularLocation>
</comment>
<keyword evidence="2" id="KW-0479">Metal-binding</keyword>
<dbReference type="CDD" id="cd12148">
    <property type="entry name" value="fungal_TF_MHR"/>
    <property type="match status" value="1"/>
</dbReference>